<reference evidence="1 2" key="1">
    <citation type="journal article" date="2012" name="Genome Biol.">
        <title>Sequencing three crocodilian genomes to illuminate the evolution of archosaurs and amniotes.</title>
        <authorList>
            <person name="St John J.A."/>
            <person name="Braun E.L."/>
            <person name="Isberg S.R."/>
            <person name="Miles L.G."/>
            <person name="Chong A.Y."/>
            <person name="Gongora J."/>
            <person name="Dalzell P."/>
            <person name="Moran C."/>
            <person name="Bed'hom B."/>
            <person name="Abzhanov A."/>
            <person name="Burgess S.C."/>
            <person name="Cooksey A.M."/>
            <person name="Castoe T.A."/>
            <person name="Crawford N.G."/>
            <person name="Densmore L.D."/>
            <person name="Drew J.C."/>
            <person name="Edwards S.V."/>
            <person name="Faircloth B.C."/>
            <person name="Fujita M.K."/>
            <person name="Greenwold M.J."/>
            <person name="Hoffmann F.G."/>
            <person name="Howard J.M."/>
            <person name="Iguchi T."/>
            <person name="Janes D.E."/>
            <person name="Khan S.Y."/>
            <person name="Kohno S."/>
            <person name="de Koning A.J."/>
            <person name="Lance S.L."/>
            <person name="McCarthy F.M."/>
            <person name="McCormack J.E."/>
            <person name="Merchant M.E."/>
            <person name="Peterson D.G."/>
            <person name="Pollock D.D."/>
            <person name="Pourmand N."/>
            <person name="Raney B.J."/>
            <person name="Roessler K.A."/>
            <person name="Sanford J.R."/>
            <person name="Sawyer R.H."/>
            <person name="Schmidt C.J."/>
            <person name="Triplett E.W."/>
            <person name="Tuberville T.D."/>
            <person name="Venegas-Anaya M."/>
            <person name="Howard J.T."/>
            <person name="Jarvis E.D."/>
            <person name="Guillette L.J.Jr."/>
            <person name="Glenn T.C."/>
            <person name="Green R.E."/>
            <person name="Ray D.A."/>
        </authorList>
    </citation>
    <scope>NUCLEOTIDE SEQUENCE [LARGE SCALE GENOMIC DNA]</scope>
    <source>
        <strain evidence="1">KSC_2009_1</strain>
    </source>
</reference>
<dbReference type="AlphaFoldDB" id="A0A151M6R2"/>
<organism evidence="1 2">
    <name type="scientific">Alligator mississippiensis</name>
    <name type="common">American alligator</name>
    <dbReference type="NCBI Taxonomy" id="8496"/>
    <lineage>
        <taxon>Eukaryota</taxon>
        <taxon>Metazoa</taxon>
        <taxon>Chordata</taxon>
        <taxon>Craniata</taxon>
        <taxon>Vertebrata</taxon>
        <taxon>Euteleostomi</taxon>
        <taxon>Archelosauria</taxon>
        <taxon>Archosauria</taxon>
        <taxon>Crocodylia</taxon>
        <taxon>Alligatoridae</taxon>
        <taxon>Alligatorinae</taxon>
        <taxon>Alligator</taxon>
    </lineage>
</organism>
<gene>
    <name evidence="1" type="ORF">Y1Q_0010778</name>
</gene>
<evidence type="ECO:0000313" key="1">
    <source>
        <dbReference type="EMBL" id="KYO20223.1"/>
    </source>
</evidence>
<dbReference type="EMBL" id="AKHW03006437">
    <property type="protein sequence ID" value="KYO20223.1"/>
    <property type="molecule type" value="Genomic_DNA"/>
</dbReference>
<name>A0A151M6R2_ALLMI</name>
<proteinExistence type="predicted"/>
<accession>A0A151M6R2</accession>
<evidence type="ECO:0000313" key="2">
    <source>
        <dbReference type="Proteomes" id="UP000050525"/>
    </source>
</evidence>
<keyword evidence="2" id="KW-1185">Reference proteome</keyword>
<comment type="caution">
    <text evidence="1">The sequence shown here is derived from an EMBL/GenBank/DDBJ whole genome shotgun (WGS) entry which is preliminary data.</text>
</comment>
<sequence length="80" mass="9239">MPSSKQLHLCKASEDNKVVQLLNPCISLIDTHPYSNFKHLSTQRTEYPFLNVLQKLKDVCEEASPISSEKKQREQRNLPD</sequence>
<protein>
    <submittedName>
        <fullName evidence="1">Uncharacterized protein</fullName>
    </submittedName>
</protein>
<dbReference type="Proteomes" id="UP000050525">
    <property type="component" value="Unassembled WGS sequence"/>
</dbReference>